<evidence type="ECO:0000313" key="2">
    <source>
        <dbReference type="Proteomes" id="UP000026987"/>
    </source>
</evidence>
<dbReference type="Proteomes" id="UP000026987">
    <property type="component" value="Genome"/>
</dbReference>
<dbReference type="KEGG" id="vg:19736368"/>
<keyword evidence="2" id="KW-1185">Reference proteome</keyword>
<accession>A0A060DB90</accession>
<dbReference type="GeneID" id="19736368"/>
<sequence>MLKKLKARYHRFMYKWWSDEATCLSNILGDQRFDSKAWKKANRKFMYHFLRTDF</sequence>
<name>A0A060DB90_9CAUD</name>
<reference evidence="2" key="1">
    <citation type="submission" date="2014-04" db="EMBL/GenBank/DDBJ databases">
        <title>New E.coli O157:H7 phage PE-3 complete genome.</title>
        <authorList>
            <person name="Xin Y."/>
            <person name="Chun L.X."/>
            <person name="Juan L."/>
            <person name="Jing H."/>
        </authorList>
    </citation>
    <scope>NUCLEOTIDE SEQUENCE [LARGE SCALE GENOMIC DNA]</scope>
</reference>
<gene>
    <name evidence="1" type="ORF">PE3_023</name>
</gene>
<organism evidence="1 2">
    <name type="scientific">Escherichia phage PE3-1</name>
    <dbReference type="NCBI Taxonomy" id="1498170"/>
    <lineage>
        <taxon>Viruses</taxon>
        <taxon>Duplodnaviria</taxon>
        <taxon>Heunggongvirae</taxon>
        <taxon>Uroviricota</taxon>
        <taxon>Caudoviricetes</taxon>
        <taxon>Autographivirales</taxon>
        <taxon>Autotranscriptaviridae</taxon>
        <taxon>Studiervirinae</taxon>
        <taxon>Kayfunavirus</taxon>
        <taxon>Kayfunavirus PE31</taxon>
    </lineage>
</organism>
<dbReference type="RefSeq" id="YP_009044271.1">
    <property type="nucleotide sequence ID" value="NC_024379.1"/>
</dbReference>
<dbReference type="OrthoDB" id="24475at10239"/>
<proteinExistence type="predicted"/>
<evidence type="ECO:0000313" key="1">
    <source>
        <dbReference type="EMBL" id="AIB06976.1"/>
    </source>
</evidence>
<protein>
    <submittedName>
        <fullName evidence="1">Uncharacterized protein</fullName>
    </submittedName>
</protein>
<dbReference type="EMBL" id="KJ748011">
    <property type="protein sequence ID" value="AIB06976.1"/>
    <property type="molecule type" value="Genomic_DNA"/>
</dbReference>